<reference evidence="1 2" key="1">
    <citation type="submission" date="2016-04" db="EMBL/GenBank/DDBJ databases">
        <authorList>
            <person name="Evans L.H."/>
            <person name="Alamgir A."/>
            <person name="Owens N."/>
            <person name="Weber N.D."/>
            <person name="Virtaneva K."/>
            <person name="Barbian K."/>
            <person name="Babar A."/>
            <person name="Rosenke K."/>
        </authorList>
    </citation>
    <scope>NUCLEOTIDE SEQUENCE [LARGE SCALE GENOMIC DNA]</scope>
    <source>
        <strain evidence="1 2">JL2886</strain>
    </source>
</reference>
<evidence type="ECO:0000313" key="2">
    <source>
        <dbReference type="Proteomes" id="UP000092565"/>
    </source>
</evidence>
<proteinExistence type="predicted"/>
<keyword evidence="2" id="KW-1185">Reference proteome</keyword>
<evidence type="ECO:0000313" key="1">
    <source>
        <dbReference type="EMBL" id="ANP38570.1"/>
    </source>
</evidence>
<gene>
    <name evidence="1" type="ORF">JL2886_03697</name>
</gene>
<name>A0A1B0ZWW3_9RHOB</name>
<dbReference type="AlphaFoldDB" id="A0A1B0ZWW3"/>
<organism evidence="1 2">
    <name type="scientific">Phaeobacter gallaeciensis</name>
    <dbReference type="NCBI Taxonomy" id="60890"/>
    <lineage>
        <taxon>Bacteria</taxon>
        <taxon>Pseudomonadati</taxon>
        <taxon>Pseudomonadota</taxon>
        <taxon>Alphaproteobacteria</taxon>
        <taxon>Rhodobacterales</taxon>
        <taxon>Roseobacteraceae</taxon>
        <taxon>Phaeobacter</taxon>
    </lineage>
</organism>
<accession>A0A1B0ZWW3</accession>
<protein>
    <submittedName>
        <fullName evidence="1">Uncharacterized protein</fullName>
    </submittedName>
</protein>
<dbReference type="Proteomes" id="UP000092565">
    <property type="component" value="Chromosome"/>
</dbReference>
<dbReference type="EMBL" id="CP015124">
    <property type="protein sequence ID" value="ANP38570.1"/>
    <property type="molecule type" value="Genomic_DNA"/>
</dbReference>
<sequence>MICYLVRFSMYFNRSASIFALTLPLQGGDHKGANAGRVSKW</sequence>